<dbReference type="Proteomes" id="UP000225972">
    <property type="component" value="Unassembled WGS sequence"/>
</dbReference>
<reference evidence="3" key="1">
    <citation type="submission" date="2017-05" db="EMBL/GenBank/DDBJ databases">
        <authorList>
            <person name="Rodrigo-Torres L."/>
            <person name="Arahal R. D."/>
            <person name="Lucena T."/>
        </authorList>
    </citation>
    <scope>NUCLEOTIDE SEQUENCE [LARGE SCALE GENOMIC DNA]</scope>
    <source>
        <strain evidence="3">CECT 8649</strain>
    </source>
</reference>
<keyword evidence="3" id="KW-1185">Reference proteome</keyword>
<dbReference type="AlphaFoldDB" id="A0A238JFM9"/>
<dbReference type="SUPFAM" id="SSF53300">
    <property type="entry name" value="vWA-like"/>
    <property type="match status" value="1"/>
</dbReference>
<evidence type="ECO:0008006" key="4">
    <source>
        <dbReference type="Google" id="ProtNLM"/>
    </source>
</evidence>
<dbReference type="RefSeq" id="WP_099247547.1">
    <property type="nucleotide sequence ID" value="NZ_FXXP01000002.1"/>
</dbReference>
<keyword evidence="1" id="KW-0732">Signal</keyword>
<protein>
    <recommendedName>
        <fullName evidence="4">VWFA domain-containing protein</fullName>
    </recommendedName>
</protein>
<gene>
    <name evidence="2" type="ORF">TRP8649_03626</name>
</gene>
<dbReference type="EMBL" id="FXXP01000002">
    <property type="protein sequence ID" value="SMX29490.1"/>
    <property type="molecule type" value="Genomic_DNA"/>
</dbReference>
<evidence type="ECO:0000313" key="3">
    <source>
        <dbReference type="Proteomes" id="UP000225972"/>
    </source>
</evidence>
<proteinExistence type="predicted"/>
<name>A0A238JFM9_9RHOB</name>
<dbReference type="InterPro" id="IPR036465">
    <property type="entry name" value="vWFA_dom_sf"/>
</dbReference>
<evidence type="ECO:0000313" key="2">
    <source>
        <dbReference type="EMBL" id="SMX29490.1"/>
    </source>
</evidence>
<feature type="signal peptide" evidence="1">
    <location>
        <begin position="1"/>
        <end position="22"/>
    </location>
</feature>
<evidence type="ECO:0000256" key="1">
    <source>
        <dbReference type="SAM" id="SignalP"/>
    </source>
</evidence>
<organism evidence="2 3">
    <name type="scientific">Pelagimonas phthalicica</name>
    <dbReference type="NCBI Taxonomy" id="1037362"/>
    <lineage>
        <taxon>Bacteria</taxon>
        <taxon>Pseudomonadati</taxon>
        <taxon>Pseudomonadota</taxon>
        <taxon>Alphaproteobacteria</taxon>
        <taxon>Rhodobacterales</taxon>
        <taxon>Roseobacteraceae</taxon>
        <taxon>Pelagimonas</taxon>
    </lineage>
</organism>
<dbReference type="OrthoDB" id="9801841at2"/>
<feature type="chain" id="PRO_5012986186" description="VWFA domain-containing protein" evidence="1">
    <location>
        <begin position="23"/>
        <end position="814"/>
    </location>
</feature>
<accession>A0A238JFM9</accession>
<dbReference type="Gene3D" id="3.40.50.410">
    <property type="entry name" value="von Willebrand factor, type A domain"/>
    <property type="match status" value="1"/>
</dbReference>
<sequence>MKSLKQTTILMSALFFTGEAWAQDASSFVSPEGQCRGDLYETIDSFERSGNSVTVRKQQLKSGPLAPQPMTNTFLEPFTPVKCYAAENGLVLVLAEEGGNNCGWVPRNALLGGGSNAQGGVLSRGLACPTLKPLAVQQFCERGDTLGAADPLCDGFRTQDGSFAENPIETKFLTWNSEAESNDRMSVPLYDVPSKGSRLDHDLSVFSVFKVWDMMLNDEDELFYLIGPDQKTVEGWVREDAGTIWFSRLTTFFAENSKAAILTAPPGTSNAEPLAKAPATLAEMLNDKRDFDKYPVLLDKRSEDKRLATSQDAHAEVAFIGSRCGSGQLCAESSGQSIGDQLSLLDQVDVLFVLDATKSMDTYFPIIAEEVSAIALDRASTTNRFGAVMYGDFLRRSAKGLDDPMQIKTAVDLTEIYLGDEFEDLLSEPLFLDDPLDDKPEAAFAAVYQAIKSADWRDGSLRIVIHLADHKDRGNAPQGVIDLLKDEKVLYLPIAVRGEFLGEINEDFVKQSQDLLDRTMQDGVRMGLEQTLVTYDPASPQSGEEAQVSIRQSLRGATEIQDVISQQIANILLTGSQGTVAESNRYPPGYSELTDAARKLFGIDLDDVSASAEARTLAAKGFVALPSSGASDSWDFHAAISQREVKRLADQFDILCKSMHDTTAQSDLSNALREVIQILTGDFLTKDNERFFAYFDNRDNIPLVSRTILGEGILDLGQDLNSFASSARQKVEKYRLEACRTKKLLNLIDSDFKVDRPWENGPDGKGDLFWDASRDEYIDLKARKFVWTNTGIGGVVTIYLPLTYLPRPYDEIIH</sequence>